<dbReference type="PROSITE" id="PS50994">
    <property type="entry name" value="INTEGRASE"/>
    <property type="match status" value="1"/>
</dbReference>
<dbReference type="Gene3D" id="3.30.420.10">
    <property type="entry name" value="Ribonuclease H-like superfamily/Ribonuclease H"/>
    <property type="match status" value="1"/>
</dbReference>
<comment type="caution">
    <text evidence="2">The sequence shown here is derived from an EMBL/GenBank/DDBJ whole genome shotgun (WGS) entry which is preliminary data.</text>
</comment>
<proteinExistence type="predicted"/>
<dbReference type="OrthoDB" id="6621683at2759"/>
<dbReference type="InterPro" id="IPR012337">
    <property type="entry name" value="RNaseH-like_sf"/>
</dbReference>
<dbReference type="GO" id="GO:0015074">
    <property type="term" value="P:DNA integration"/>
    <property type="evidence" value="ECO:0007669"/>
    <property type="project" value="InterPro"/>
</dbReference>
<dbReference type="AlphaFoldDB" id="A0A6G0Y507"/>
<dbReference type="InterPro" id="IPR001584">
    <property type="entry name" value="Integrase_cat-core"/>
</dbReference>
<dbReference type="PANTHER" id="PTHR46585">
    <property type="entry name" value="INTEGRASE CORE DOMAIN CONTAINING PROTEIN"/>
    <property type="match status" value="1"/>
</dbReference>
<evidence type="ECO:0000313" key="2">
    <source>
        <dbReference type="EMBL" id="KAF0749197.1"/>
    </source>
</evidence>
<dbReference type="InterPro" id="IPR036397">
    <property type="entry name" value="RNaseH_sf"/>
</dbReference>
<dbReference type="EMBL" id="VUJU01006188">
    <property type="protein sequence ID" value="KAF0749197.1"/>
    <property type="molecule type" value="Genomic_DNA"/>
</dbReference>
<gene>
    <name evidence="2" type="ORF">FWK35_00027254</name>
</gene>
<reference evidence="2 3" key="1">
    <citation type="submission" date="2019-08" db="EMBL/GenBank/DDBJ databases">
        <title>Whole genome of Aphis craccivora.</title>
        <authorList>
            <person name="Voronova N.V."/>
            <person name="Shulinski R.S."/>
            <person name="Bandarenka Y.V."/>
            <person name="Zhorov D.G."/>
            <person name="Warner D."/>
        </authorList>
    </citation>
    <scope>NUCLEOTIDE SEQUENCE [LARGE SCALE GENOMIC DNA]</scope>
    <source>
        <strain evidence="2">180601</strain>
        <tissue evidence="2">Whole Body</tissue>
    </source>
</reference>
<dbReference type="SUPFAM" id="SSF53098">
    <property type="entry name" value="Ribonuclease H-like"/>
    <property type="match status" value="1"/>
</dbReference>
<evidence type="ECO:0000259" key="1">
    <source>
        <dbReference type="PROSITE" id="PS50994"/>
    </source>
</evidence>
<protein>
    <submittedName>
        <fullName evidence="2">Putative transposon-derived protein F54H12.3</fullName>
    </submittedName>
</protein>
<name>A0A6G0Y507_APHCR</name>
<evidence type="ECO:0000313" key="3">
    <source>
        <dbReference type="Proteomes" id="UP000478052"/>
    </source>
</evidence>
<sequence>MSKRAIAAELHASARRSYPRRRVIVYGKNDLFQADLGREFYNKNFEALVKKPNIKMYSTFSVLKASIIERVNRTIKARMFKEFTSRGSQVWITILPALVDGYNNSMHRTIGMTPMEADAHPSRVKLKYNVEKTGKIKFSVGDKVRISVYKGVFTKGYLPNWSTEIFTIIKVNKTTAATFILEDYTGSPIAGGFYAEEIRRTMYPDDYLVENVIRTKGHRVFVRWLGFSDEHNSSPTSRLNKIIADIEEKYEKEFALHVDLIEIIDGKITVLGGNFTKELAIHSNIIDTNVEKISALVILEDRIDGYQYSLKTT</sequence>
<organism evidence="2 3">
    <name type="scientific">Aphis craccivora</name>
    <name type="common">Cowpea aphid</name>
    <dbReference type="NCBI Taxonomy" id="307492"/>
    <lineage>
        <taxon>Eukaryota</taxon>
        <taxon>Metazoa</taxon>
        <taxon>Ecdysozoa</taxon>
        <taxon>Arthropoda</taxon>
        <taxon>Hexapoda</taxon>
        <taxon>Insecta</taxon>
        <taxon>Pterygota</taxon>
        <taxon>Neoptera</taxon>
        <taxon>Paraneoptera</taxon>
        <taxon>Hemiptera</taxon>
        <taxon>Sternorrhyncha</taxon>
        <taxon>Aphidomorpha</taxon>
        <taxon>Aphidoidea</taxon>
        <taxon>Aphididae</taxon>
        <taxon>Aphidini</taxon>
        <taxon>Aphis</taxon>
        <taxon>Aphis</taxon>
    </lineage>
</organism>
<dbReference type="PANTHER" id="PTHR46585:SF1">
    <property type="entry name" value="CHROMO DOMAIN-CONTAINING PROTEIN"/>
    <property type="match status" value="1"/>
</dbReference>
<dbReference type="GO" id="GO:0003676">
    <property type="term" value="F:nucleic acid binding"/>
    <property type="evidence" value="ECO:0007669"/>
    <property type="project" value="InterPro"/>
</dbReference>
<keyword evidence="3" id="KW-1185">Reference proteome</keyword>
<feature type="domain" description="Integrase catalytic" evidence="1">
    <location>
        <begin position="1"/>
        <end position="122"/>
    </location>
</feature>
<dbReference type="Proteomes" id="UP000478052">
    <property type="component" value="Unassembled WGS sequence"/>
</dbReference>
<accession>A0A6G0Y507</accession>
<feature type="non-terminal residue" evidence="2">
    <location>
        <position position="313"/>
    </location>
</feature>